<protein>
    <submittedName>
        <fullName evidence="1">Uncharacterized protein</fullName>
    </submittedName>
</protein>
<accession>S9QXK5</accession>
<keyword evidence="2" id="KW-1185">Reference proteome</keyword>
<name>S9QXK5_9RHOB</name>
<dbReference type="HOGENOM" id="CLU_1288083_0_0_5"/>
<dbReference type="EMBL" id="AOLV01000026">
    <property type="protein sequence ID" value="EPX84378.1"/>
    <property type="molecule type" value="Genomic_DNA"/>
</dbReference>
<comment type="caution">
    <text evidence="1">The sequence shown here is derived from an EMBL/GenBank/DDBJ whole genome shotgun (WGS) entry which is preliminary data.</text>
</comment>
<organism evidence="1 2">
    <name type="scientific">Rubellimicrobium thermophilum DSM 16684</name>
    <dbReference type="NCBI Taxonomy" id="1123069"/>
    <lineage>
        <taxon>Bacteria</taxon>
        <taxon>Pseudomonadati</taxon>
        <taxon>Pseudomonadota</taxon>
        <taxon>Alphaproteobacteria</taxon>
        <taxon>Rhodobacterales</taxon>
        <taxon>Roseobacteraceae</taxon>
        <taxon>Rubellimicrobium</taxon>
    </lineage>
</organism>
<gene>
    <name evidence="1" type="ORF">ruthe_02284</name>
</gene>
<sequence length="214" mass="23146">MRPGRCPPAGRDPGCGTRLRADAGGAGFGRLRPAPGRAALRRRPDPGLAADLAVALAVELCSWRLNLAADLARAGLDDLTRPLDWLTRAATRFTPAAAAAADCPLALHRAGESAVLPRRVWRAQLATFFPTLEEARLALIDRHRPRLRIDDHLRALGATSVEEIELGALCHQLRKALDRREAARLEILARLRNRLAHRQPGAPEACLSLLAGST</sequence>
<reference evidence="1 2" key="1">
    <citation type="journal article" date="2013" name="Stand. Genomic Sci.">
        <title>Genome sequence of the reddish-pigmented Rubellimicrobium thermophilum type strain (DSM 16684(T)), a member of the Roseobacter clade.</title>
        <authorList>
            <person name="Fiebig A."/>
            <person name="Riedel T."/>
            <person name="Gronow S."/>
            <person name="Petersen J."/>
            <person name="Klenk H.P."/>
            <person name="Goker M."/>
        </authorList>
    </citation>
    <scope>NUCLEOTIDE SEQUENCE [LARGE SCALE GENOMIC DNA]</scope>
    <source>
        <strain evidence="1 2">DSM 16684</strain>
    </source>
</reference>
<dbReference type="Proteomes" id="UP000015346">
    <property type="component" value="Unassembled WGS sequence"/>
</dbReference>
<evidence type="ECO:0000313" key="1">
    <source>
        <dbReference type="EMBL" id="EPX84378.1"/>
    </source>
</evidence>
<dbReference type="AlphaFoldDB" id="S9QXK5"/>
<proteinExistence type="predicted"/>
<evidence type="ECO:0000313" key="2">
    <source>
        <dbReference type="Proteomes" id="UP000015346"/>
    </source>
</evidence>